<protein>
    <submittedName>
        <fullName evidence="1">Uncharacterized protein</fullName>
    </submittedName>
</protein>
<gene>
    <name evidence="1" type="ORF">Glove_132g156</name>
</gene>
<name>A0A397J456_9GLOM</name>
<comment type="caution">
    <text evidence="1">The sequence shown here is derived from an EMBL/GenBank/DDBJ whole genome shotgun (WGS) entry which is preliminary data.</text>
</comment>
<keyword evidence="2" id="KW-1185">Reference proteome</keyword>
<dbReference type="AlphaFoldDB" id="A0A397J456"/>
<proteinExistence type="predicted"/>
<evidence type="ECO:0000313" key="2">
    <source>
        <dbReference type="Proteomes" id="UP000266861"/>
    </source>
</evidence>
<reference evidence="1 2" key="1">
    <citation type="submission" date="2018-08" db="EMBL/GenBank/DDBJ databases">
        <title>Genome and evolution of the arbuscular mycorrhizal fungus Diversispora epigaea (formerly Glomus versiforme) and its bacterial endosymbionts.</title>
        <authorList>
            <person name="Sun X."/>
            <person name="Fei Z."/>
            <person name="Harrison M."/>
        </authorList>
    </citation>
    <scope>NUCLEOTIDE SEQUENCE [LARGE SCALE GENOMIC DNA]</scope>
    <source>
        <strain evidence="1 2">IT104</strain>
    </source>
</reference>
<dbReference type="Proteomes" id="UP000266861">
    <property type="component" value="Unassembled WGS sequence"/>
</dbReference>
<organism evidence="1 2">
    <name type="scientific">Diversispora epigaea</name>
    <dbReference type="NCBI Taxonomy" id="1348612"/>
    <lineage>
        <taxon>Eukaryota</taxon>
        <taxon>Fungi</taxon>
        <taxon>Fungi incertae sedis</taxon>
        <taxon>Mucoromycota</taxon>
        <taxon>Glomeromycotina</taxon>
        <taxon>Glomeromycetes</taxon>
        <taxon>Diversisporales</taxon>
        <taxon>Diversisporaceae</taxon>
        <taxon>Diversispora</taxon>
    </lineage>
</organism>
<sequence length="193" mass="22791">MNGLQLVSFEEQHLHSMQDYLKAFKPILDINNKTNYLQNYVAPIVADWPEQLFIRKALALRSQSNIPQEVDFFLPILGSLHLSLNSREHVILIYHNFFQKMFHSVFGKNKKLAKKPKPWHINLLLKIAQSRWVKIKSKIIEKFSLSKDIEFRTMVDLLDNLIPATLDIYAILFRSGLFEKYIETVFQIWTFIL</sequence>
<evidence type="ECO:0000313" key="1">
    <source>
        <dbReference type="EMBL" id="RHZ80786.1"/>
    </source>
</evidence>
<dbReference type="EMBL" id="PQFF01000123">
    <property type="protein sequence ID" value="RHZ80786.1"/>
    <property type="molecule type" value="Genomic_DNA"/>
</dbReference>
<accession>A0A397J456</accession>